<comment type="caution">
    <text evidence="1">The sequence shown here is derived from an EMBL/GenBank/DDBJ whole genome shotgun (WGS) entry which is preliminary data.</text>
</comment>
<evidence type="ECO:0000313" key="2">
    <source>
        <dbReference type="Proteomes" id="UP000798662"/>
    </source>
</evidence>
<evidence type="ECO:0000313" key="1">
    <source>
        <dbReference type="EMBL" id="KAK1858363.1"/>
    </source>
</evidence>
<dbReference type="Proteomes" id="UP000798662">
    <property type="component" value="Chromosome 1"/>
</dbReference>
<dbReference type="EMBL" id="CM020618">
    <property type="protein sequence ID" value="KAK1858363.1"/>
    <property type="molecule type" value="Genomic_DNA"/>
</dbReference>
<protein>
    <submittedName>
        <fullName evidence="1">Uncharacterized protein</fullName>
    </submittedName>
</protein>
<sequence length="396" mass="41390">MYRCVPAWLWTRTHSREAATECIMAGVVDMMSTSIQHRPILFVSPLVGLPALRSRAFGSVSPLRRSHGAPLHPPTREAARMATPSSSGKSEPSPSTAASLEAAAAASSAAAAAGSAAAEAMDPVTAVTAGGVPPIPPSLSASVTQAAASCSSALRSGATRLFVEVDTTAGDSTYTMLKNSLPITRMLADALREDLAAVAEAGASATPFDPKAVLVILPDAGAAALAARDWGPGAWYTVTGLETATVTPTTAAVVLVCPRASEVAGMERLVEASLEREADPMPFIIVNPDVVDMGVTGLSLNARQLRERVMRRFETVYCLRTFDWGVLLRAAPGPWTIWRDAPAAAGGFDLVAQREERPSSDAIIDIFNEMEGGAGGRPEGGFAARLSRFLKVYMKG</sequence>
<gene>
    <name evidence="1" type="ORF">I4F81_000971</name>
</gene>
<name>A0ACC3BL99_PYRYE</name>
<organism evidence="1 2">
    <name type="scientific">Pyropia yezoensis</name>
    <name type="common">Susabi-nori</name>
    <name type="synonym">Porphyra yezoensis</name>
    <dbReference type="NCBI Taxonomy" id="2788"/>
    <lineage>
        <taxon>Eukaryota</taxon>
        <taxon>Rhodophyta</taxon>
        <taxon>Bangiophyceae</taxon>
        <taxon>Bangiales</taxon>
        <taxon>Bangiaceae</taxon>
        <taxon>Pyropia</taxon>
    </lineage>
</organism>
<accession>A0ACC3BL99</accession>
<keyword evidence="2" id="KW-1185">Reference proteome</keyword>
<reference evidence="1" key="1">
    <citation type="submission" date="2019-11" db="EMBL/GenBank/DDBJ databases">
        <title>Nori genome reveals adaptations in red seaweeds to the harsh intertidal environment.</title>
        <authorList>
            <person name="Wang D."/>
            <person name="Mao Y."/>
        </authorList>
    </citation>
    <scope>NUCLEOTIDE SEQUENCE</scope>
    <source>
        <tissue evidence="1">Gametophyte</tissue>
    </source>
</reference>
<proteinExistence type="predicted"/>